<dbReference type="AlphaFoldDB" id="A0A8J3DJC1"/>
<evidence type="ECO:0000313" key="4">
    <source>
        <dbReference type="Proteomes" id="UP000642829"/>
    </source>
</evidence>
<feature type="transmembrane region" description="Helical" evidence="1">
    <location>
        <begin position="13"/>
        <end position="34"/>
    </location>
</feature>
<evidence type="ECO:0000259" key="2">
    <source>
        <dbReference type="Pfam" id="PF03781"/>
    </source>
</evidence>
<dbReference type="InterPro" id="IPR016187">
    <property type="entry name" value="CTDL_fold"/>
</dbReference>
<dbReference type="Pfam" id="PF03781">
    <property type="entry name" value="FGE-sulfatase"/>
    <property type="match status" value="1"/>
</dbReference>
<name>A0A8J3DJC1_9BACT</name>
<keyword evidence="4" id="KW-1185">Reference proteome</keyword>
<comment type="caution">
    <text evidence="3">The sequence shown here is derived from an EMBL/GenBank/DDBJ whole genome shotgun (WGS) entry which is preliminary data.</text>
</comment>
<dbReference type="RefSeq" id="WP_189513545.1">
    <property type="nucleotide sequence ID" value="NZ_BMXG01000007.1"/>
</dbReference>
<accession>A0A8J3DJC1</accession>
<sequence length="579" mass="66399">MDRNQSFFYRFRLPFKLLGVFILAISFLVGAYYLTKLGPKKINPNAVYEKFDEAAGNKLLLETQEKEDEFRMRAEQRPPSEDDFVMLDEAIDGLSEYIAMRGGFHRESVDRREALYKLRDNYRGDVLYEESVQLENQSNEQKVAGNSKEALRILERALYVQRSLNERYSRSKYKDARRLTRLSREVDQLTALPLFEESEAAENAALQSIEDENYGRAKLLYGKSIELQKDLNLRFRGLQYADVQRLARLEQELSSLESSDIHIEIEEYREAGQKEEAEGNFAGAAESYQNAFRLQRQLNKDFPQSRFSGVRLAEELQSLRENALSRDLGDGIKAEMARLDEALKDRTAWKAIEIIRTLYPKVQQFSEQFPRSTILGKNALLKLQYLSAIEDDIGFLQDRIYGQLLPIEGVDGWRMLRTEVSQALYMSVMLKANPSRHVGDLLPVDSGNWDDAHNFGERVSWLTGQEVRLPTEDEFFAALGSLRYVDLRETSWNLENGDGVTHEIATLKPNAQGFCDLLGNVAEWLQSNSLPGDGEAYIAGGSVETSLDDLAEKPVEISNRRMRNRYAGFRIVVHMPEEQ</sequence>
<dbReference type="InterPro" id="IPR042095">
    <property type="entry name" value="SUMF_sf"/>
</dbReference>
<dbReference type="InterPro" id="IPR005532">
    <property type="entry name" value="SUMF_dom"/>
</dbReference>
<proteinExistence type="predicted"/>
<dbReference type="Gene3D" id="3.90.1580.10">
    <property type="entry name" value="paralog of FGE (formylglycine-generating enzyme)"/>
    <property type="match status" value="1"/>
</dbReference>
<dbReference type="SUPFAM" id="SSF56436">
    <property type="entry name" value="C-type lectin-like"/>
    <property type="match status" value="1"/>
</dbReference>
<evidence type="ECO:0000313" key="3">
    <source>
        <dbReference type="EMBL" id="GHB99659.1"/>
    </source>
</evidence>
<gene>
    <name evidence="3" type="ORF">GCM10007047_14940</name>
</gene>
<dbReference type="EMBL" id="BMXG01000007">
    <property type="protein sequence ID" value="GHB99659.1"/>
    <property type="molecule type" value="Genomic_DNA"/>
</dbReference>
<feature type="domain" description="Sulfatase-modifying factor enzyme-like" evidence="2">
    <location>
        <begin position="433"/>
        <end position="572"/>
    </location>
</feature>
<protein>
    <recommendedName>
        <fullName evidence="2">Sulfatase-modifying factor enzyme-like domain-containing protein</fullName>
    </recommendedName>
</protein>
<keyword evidence="1" id="KW-0812">Transmembrane</keyword>
<organism evidence="3 4">
    <name type="scientific">Cerasicoccus arenae</name>
    <dbReference type="NCBI Taxonomy" id="424488"/>
    <lineage>
        <taxon>Bacteria</taxon>
        <taxon>Pseudomonadati</taxon>
        <taxon>Verrucomicrobiota</taxon>
        <taxon>Opitutia</taxon>
        <taxon>Puniceicoccales</taxon>
        <taxon>Cerasicoccaceae</taxon>
        <taxon>Cerasicoccus</taxon>
    </lineage>
</organism>
<keyword evidence="1" id="KW-0472">Membrane</keyword>
<evidence type="ECO:0000256" key="1">
    <source>
        <dbReference type="SAM" id="Phobius"/>
    </source>
</evidence>
<reference evidence="3" key="2">
    <citation type="submission" date="2020-09" db="EMBL/GenBank/DDBJ databases">
        <authorList>
            <person name="Sun Q."/>
            <person name="Kim S."/>
        </authorList>
    </citation>
    <scope>NUCLEOTIDE SEQUENCE</scope>
    <source>
        <strain evidence="3">KCTC 12870</strain>
    </source>
</reference>
<reference evidence="3" key="1">
    <citation type="journal article" date="2014" name="Int. J. Syst. Evol. Microbiol.">
        <title>Complete genome sequence of Corynebacterium casei LMG S-19264T (=DSM 44701T), isolated from a smear-ripened cheese.</title>
        <authorList>
            <consortium name="US DOE Joint Genome Institute (JGI-PGF)"/>
            <person name="Walter F."/>
            <person name="Albersmeier A."/>
            <person name="Kalinowski J."/>
            <person name="Ruckert C."/>
        </authorList>
    </citation>
    <scope>NUCLEOTIDE SEQUENCE</scope>
    <source>
        <strain evidence="3">KCTC 12870</strain>
    </source>
</reference>
<keyword evidence="1" id="KW-1133">Transmembrane helix</keyword>
<dbReference type="Proteomes" id="UP000642829">
    <property type="component" value="Unassembled WGS sequence"/>
</dbReference>